<organism evidence="2 3">
    <name type="scientific">Litoreibacter roseus</name>
    <dbReference type="NCBI Taxonomy" id="2601869"/>
    <lineage>
        <taxon>Bacteria</taxon>
        <taxon>Pseudomonadati</taxon>
        <taxon>Pseudomonadota</taxon>
        <taxon>Alphaproteobacteria</taxon>
        <taxon>Rhodobacterales</taxon>
        <taxon>Roseobacteraceae</taxon>
        <taxon>Litoreibacter</taxon>
    </lineage>
</organism>
<comment type="caution">
    <text evidence="2">The sequence shown here is derived from an EMBL/GenBank/DDBJ whole genome shotgun (WGS) entry which is preliminary data.</text>
</comment>
<protein>
    <submittedName>
        <fullName evidence="2">Uncharacterized protein</fullName>
    </submittedName>
</protein>
<evidence type="ECO:0000313" key="3">
    <source>
        <dbReference type="Proteomes" id="UP000436822"/>
    </source>
</evidence>
<keyword evidence="1" id="KW-0732">Signal</keyword>
<evidence type="ECO:0000313" key="2">
    <source>
        <dbReference type="EMBL" id="GFE63590.1"/>
    </source>
</evidence>
<dbReference type="AlphaFoldDB" id="A0A6N6JCN2"/>
<keyword evidence="3" id="KW-1185">Reference proteome</keyword>
<feature type="signal peptide" evidence="1">
    <location>
        <begin position="1"/>
        <end position="20"/>
    </location>
</feature>
<gene>
    <name evidence="2" type="ORF">KIN_06640</name>
</gene>
<name>A0A6N6JCN2_9RHOB</name>
<dbReference type="EMBL" id="BLJE01000001">
    <property type="protein sequence ID" value="GFE63590.1"/>
    <property type="molecule type" value="Genomic_DNA"/>
</dbReference>
<reference evidence="2 3" key="1">
    <citation type="submission" date="2019-12" db="EMBL/GenBank/DDBJ databases">
        <title>Litoreibacter badius sp. nov., a novel bacteriochlorophyll a-containing bacterium in the genus Litoreibacter.</title>
        <authorList>
            <person name="Kanamuro M."/>
            <person name="Takabe Y."/>
            <person name="Mori K."/>
            <person name="Takaichi S."/>
            <person name="Hanada S."/>
        </authorList>
    </citation>
    <scope>NUCLEOTIDE SEQUENCE [LARGE SCALE GENOMIC DNA]</scope>
    <source>
        <strain evidence="2 3">K6</strain>
    </source>
</reference>
<accession>A0A6N6JCN2</accession>
<evidence type="ECO:0000256" key="1">
    <source>
        <dbReference type="SAM" id="SignalP"/>
    </source>
</evidence>
<sequence>MELFKRRPLNLALLFAGVCAVSTCAPVANLSRANAETLPALSVMSEDMGWDVISIHVQDAPPHVMALMTDAAWLGLRHLKGNEDVVGVLRMAQFSTNSGTTFEIAFYNPATGQLVEAPQILSVRGASIHDMQLAIVRELREAFPKARDMQIVSAAK</sequence>
<proteinExistence type="predicted"/>
<dbReference type="RefSeq" id="WP_159804516.1">
    <property type="nucleotide sequence ID" value="NZ_BLJE01000001.1"/>
</dbReference>
<dbReference type="Proteomes" id="UP000436822">
    <property type="component" value="Unassembled WGS sequence"/>
</dbReference>
<feature type="chain" id="PRO_5027051721" evidence="1">
    <location>
        <begin position="21"/>
        <end position="156"/>
    </location>
</feature>